<evidence type="ECO:0000256" key="1">
    <source>
        <dbReference type="ARBA" id="ARBA00004123"/>
    </source>
</evidence>
<keyword evidence="6" id="KW-0862">Zinc</keyword>
<dbReference type="Gene3D" id="4.10.60.10">
    <property type="entry name" value="Zinc finger, CCHC-type"/>
    <property type="match status" value="1"/>
</dbReference>
<dbReference type="GO" id="GO:0006974">
    <property type="term" value="P:DNA damage response"/>
    <property type="evidence" value="ECO:0007669"/>
    <property type="project" value="UniProtKB-KW"/>
</dbReference>
<proteinExistence type="inferred from homology"/>
<feature type="compositionally biased region" description="Pro residues" evidence="8">
    <location>
        <begin position="25"/>
        <end position="49"/>
    </location>
</feature>
<dbReference type="InterPro" id="IPR001878">
    <property type="entry name" value="Znf_CCHC"/>
</dbReference>
<dbReference type="GO" id="GO:0031298">
    <property type="term" value="C:replication fork protection complex"/>
    <property type="evidence" value="ECO:0007669"/>
    <property type="project" value="TreeGrafter"/>
</dbReference>
<evidence type="ECO:0000256" key="5">
    <source>
        <dbReference type="ARBA" id="ARBA00023306"/>
    </source>
</evidence>
<evidence type="ECO:0000256" key="2">
    <source>
        <dbReference type="ARBA" id="ARBA00006075"/>
    </source>
</evidence>
<dbReference type="Pfam" id="PF07962">
    <property type="entry name" value="Swi3"/>
    <property type="match status" value="1"/>
</dbReference>
<comment type="similarity">
    <text evidence="2 7">Belongs to the CSM3 family.</text>
</comment>
<dbReference type="PANTHER" id="PTHR13220">
    <property type="entry name" value="TIMELESS INTERACTING-RELATED"/>
    <property type="match status" value="1"/>
</dbReference>
<feature type="region of interest" description="Disordered" evidence="8">
    <location>
        <begin position="257"/>
        <end position="342"/>
    </location>
</feature>
<sequence length="342" mass="37328">MAAAAPTGCFKCGRPGHWSRDCPSAPAPLPPPTKPPTAPASPPPTPTPSPGHIQPPRRHRPRGTPAPRIRRRRRSGPRAPSSPPTCSSPTMASASSSDTSPRHSSPAPDQATRYQFGILISLHTFIYCMPRQVEDLGNLIKLYTDWHSRLIPYYSFEQFVRKLEKVGATNRVRRCISELRDRVARGGDPTVLHEAPVEEVTPAGGPDGTAPEDPFLGTEDNHATDPTHEDFMDPPMENNDVDLMQEDLLDEIYEKAADEPRIPAAAGEGSNKEASEPLARKEASSHDADAGKTQKQQDEAGSSKRAKIELTEEQRARMEANRLKALERATAARARASQSHAT</sequence>
<comment type="caution">
    <text evidence="10">The sequence shown here is derived from an EMBL/GenBank/DDBJ whole genome shotgun (WGS) entry which is preliminary data.</text>
</comment>
<dbReference type="PROSITE" id="PS50158">
    <property type="entry name" value="ZF_CCHC"/>
    <property type="match status" value="1"/>
</dbReference>
<keyword evidence="3 7" id="KW-0227">DNA damage</keyword>
<dbReference type="SMART" id="SM00343">
    <property type="entry name" value="ZnF_C2HC"/>
    <property type="match status" value="1"/>
</dbReference>
<keyword evidence="6" id="KW-0863">Zinc-finger</keyword>
<dbReference type="GO" id="GO:0003677">
    <property type="term" value="F:DNA binding"/>
    <property type="evidence" value="ECO:0007669"/>
    <property type="project" value="TreeGrafter"/>
</dbReference>
<feature type="compositionally biased region" description="Basic and acidic residues" evidence="8">
    <location>
        <begin position="270"/>
        <end position="327"/>
    </location>
</feature>
<evidence type="ECO:0000256" key="6">
    <source>
        <dbReference type="PROSITE-ProRule" id="PRU00047"/>
    </source>
</evidence>
<feature type="compositionally biased region" description="Basic and acidic residues" evidence="8">
    <location>
        <begin position="219"/>
        <end position="231"/>
    </location>
</feature>
<dbReference type="InterPro" id="IPR040038">
    <property type="entry name" value="TIPIN/Csm3/Swi3"/>
</dbReference>
<comment type="subcellular location">
    <subcellularLocation>
        <location evidence="1 7">Nucleus</location>
    </subcellularLocation>
</comment>
<dbReference type="GO" id="GO:0043111">
    <property type="term" value="P:replication fork arrest"/>
    <property type="evidence" value="ECO:0007669"/>
    <property type="project" value="TreeGrafter"/>
</dbReference>
<dbReference type="PANTHER" id="PTHR13220:SF11">
    <property type="entry name" value="TIMELESS-INTERACTING PROTEIN"/>
    <property type="match status" value="1"/>
</dbReference>
<feature type="domain" description="CCHC-type" evidence="9">
    <location>
        <begin position="9"/>
        <end position="24"/>
    </location>
</feature>
<reference evidence="10" key="1">
    <citation type="submission" date="2020-05" db="EMBL/GenBank/DDBJ databases">
        <title>WGS assembly of Panicum virgatum.</title>
        <authorList>
            <person name="Lovell J.T."/>
            <person name="Jenkins J."/>
            <person name="Shu S."/>
            <person name="Juenger T.E."/>
            <person name="Schmutz J."/>
        </authorList>
    </citation>
    <scope>NUCLEOTIDE SEQUENCE</scope>
    <source>
        <strain evidence="10">AP13</strain>
    </source>
</reference>
<dbReference type="AlphaFoldDB" id="A0A8T0TAX4"/>
<keyword evidence="4 7" id="KW-0539">Nucleus</keyword>
<dbReference type="Proteomes" id="UP000823388">
    <property type="component" value="Chromosome 4N"/>
</dbReference>
<dbReference type="InterPro" id="IPR036875">
    <property type="entry name" value="Znf_CCHC_sf"/>
</dbReference>
<keyword evidence="5 7" id="KW-0131">Cell cycle</keyword>
<keyword evidence="6" id="KW-0479">Metal-binding</keyword>
<feature type="compositionally biased region" description="Basic residues" evidence="8">
    <location>
        <begin position="55"/>
        <end position="76"/>
    </location>
</feature>
<dbReference type="GO" id="GO:0008270">
    <property type="term" value="F:zinc ion binding"/>
    <property type="evidence" value="ECO:0007669"/>
    <property type="project" value="UniProtKB-KW"/>
</dbReference>
<name>A0A8T0TAX4_PANVG</name>
<comment type="function">
    <text evidence="7">Plays an important role in the control of DNA replication and the maintenance of replication fork stability.</text>
</comment>
<protein>
    <recommendedName>
        <fullName evidence="9">CCHC-type domain-containing protein</fullName>
    </recommendedName>
</protein>
<evidence type="ECO:0000313" key="11">
    <source>
        <dbReference type="Proteomes" id="UP000823388"/>
    </source>
</evidence>
<dbReference type="Pfam" id="PF00098">
    <property type="entry name" value="zf-CCHC"/>
    <property type="match status" value="1"/>
</dbReference>
<keyword evidence="11" id="KW-1185">Reference proteome</keyword>
<dbReference type="SUPFAM" id="SSF57756">
    <property type="entry name" value="Retrovirus zinc finger-like domains"/>
    <property type="match status" value="1"/>
</dbReference>
<feature type="region of interest" description="Disordered" evidence="8">
    <location>
        <begin position="194"/>
        <end position="239"/>
    </location>
</feature>
<evidence type="ECO:0000313" key="10">
    <source>
        <dbReference type="EMBL" id="KAG2608691.1"/>
    </source>
</evidence>
<evidence type="ECO:0000256" key="7">
    <source>
        <dbReference type="RuleBase" id="RU366049"/>
    </source>
</evidence>
<evidence type="ECO:0000256" key="4">
    <source>
        <dbReference type="ARBA" id="ARBA00023242"/>
    </source>
</evidence>
<gene>
    <name evidence="10" type="ORF">PVAP13_4NG334700</name>
</gene>
<evidence type="ECO:0000256" key="3">
    <source>
        <dbReference type="ARBA" id="ARBA00022763"/>
    </source>
</evidence>
<dbReference type="GO" id="GO:0000076">
    <property type="term" value="P:DNA replication checkpoint signaling"/>
    <property type="evidence" value="ECO:0007669"/>
    <property type="project" value="UniProtKB-UniRule"/>
</dbReference>
<accession>A0A8T0TAX4</accession>
<feature type="compositionally biased region" description="Low complexity" evidence="8">
    <location>
        <begin position="84"/>
        <end position="107"/>
    </location>
</feature>
<organism evidence="10 11">
    <name type="scientific">Panicum virgatum</name>
    <name type="common">Blackwell switchgrass</name>
    <dbReference type="NCBI Taxonomy" id="38727"/>
    <lineage>
        <taxon>Eukaryota</taxon>
        <taxon>Viridiplantae</taxon>
        <taxon>Streptophyta</taxon>
        <taxon>Embryophyta</taxon>
        <taxon>Tracheophyta</taxon>
        <taxon>Spermatophyta</taxon>
        <taxon>Magnoliopsida</taxon>
        <taxon>Liliopsida</taxon>
        <taxon>Poales</taxon>
        <taxon>Poaceae</taxon>
        <taxon>PACMAD clade</taxon>
        <taxon>Panicoideae</taxon>
        <taxon>Panicodae</taxon>
        <taxon>Paniceae</taxon>
        <taxon>Panicinae</taxon>
        <taxon>Panicum</taxon>
        <taxon>Panicum sect. Hiantes</taxon>
    </lineage>
</organism>
<dbReference type="EMBL" id="CM029044">
    <property type="protein sequence ID" value="KAG2608691.1"/>
    <property type="molecule type" value="Genomic_DNA"/>
</dbReference>
<dbReference type="GO" id="GO:0031297">
    <property type="term" value="P:replication fork processing"/>
    <property type="evidence" value="ECO:0007669"/>
    <property type="project" value="UniProtKB-UniRule"/>
</dbReference>
<evidence type="ECO:0000256" key="8">
    <source>
        <dbReference type="SAM" id="MobiDB-lite"/>
    </source>
</evidence>
<evidence type="ECO:0000259" key="9">
    <source>
        <dbReference type="PROSITE" id="PS50158"/>
    </source>
</evidence>
<feature type="region of interest" description="Disordered" evidence="8">
    <location>
        <begin position="1"/>
        <end position="109"/>
    </location>
</feature>
<dbReference type="InterPro" id="IPR012923">
    <property type="entry name" value="Csm3"/>
</dbReference>